<sequence length="550" mass="57932">MTRLWARTKAALARRWPILRLRTILLGTLLFVAALPGFGAIFLRIYENALVRRTEAELVAQGAALAASAAVVGSGIALSAPLPTAPPAVPERYHDRVTEVDLRSSPILPPRPRAEIAAGTAPGTGPGAGGVADPAAVALAWRMMPAFQETKVTTLASILMLDRQGILLNGPQAGGSLAMLPEVHAALAGVPTTVLRENAGYPARHALDWLSRAANIRLHHARPIVVEGKVVGVLLLSRSPRALFLGLYEDRGKIALGVAAIFAMLLVLSAVLSRAIVRPIEGLSRATRALASGRRVPSRQPTLQVVEIRALYEDFEQMADAIEKRSRYLRDFAASLSHEFKTPLAGISGAIELLQDHGPEMAPAESERFLANMAADARRLSRLVGRLMELARADVHVGAAQAAAQPGPILAAVADALSGEHFAVTLDLPDAIPAMSIDGDALEAVLTTLAENARQAGACRLAMTLASDDNGVRIDLVDDGPGIPEADRPRVFEPFFTSKREQGGTGLGLPIARSLLGAYGGDLALLPGTAGAHFRISCPAAPPSPQPAPR</sequence>
<evidence type="ECO:0000256" key="2">
    <source>
        <dbReference type="ARBA" id="ARBA00004651"/>
    </source>
</evidence>
<feature type="transmembrane region" description="Helical" evidence="10">
    <location>
        <begin position="58"/>
        <end position="78"/>
    </location>
</feature>
<dbReference type="Gene3D" id="6.10.340.10">
    <property type="match status" value="1"/>
</dbReference>
<keyword evidence="10" id="KW-1133">Transmembrane helix</keyword>
<feature type="domain" description="Histidine kinase" evidence="11">
    <location>
        <begin position="335"/>
        <end position="542"/>
    </location>
</feature>
<dbReference type="InterPro" id="IPR003661">
    <property type="entry name" value="HisK_dim/P_dom"/>
</dbReference>
<evidence type="ECO:0000313" key="13">
    <source>
        <dbReference type="EMBL" id="MFC0685009.1"/>
    </source>
</evidence>
<dbReference type="PANTHER" id="PTHR44936">
    <property type="entry name" value="SENSOR PROTEIN CREC"/>
    <property type="match status" value="1"/>
</dbReference>
<organism evidence="13 14">
    <name type="scientific">Novosphingobium clariflavum</name>
    <dbReference type="NCBI Taxonomy" id="2029884"/>
    <lineage>
        <taxon>Bacteria</taxon>
        <taxon>Pseudomonadati</taxon>
        <taxon>Pseudomonadota</taxon>
        <taxon>Alphaproteobacteria</taxon>
        <taxon>Sphingomonadales</taxon>
        <taxon>Sphingomonadaceae</taxon>
        <taxon>Novosphingobium</taxon>
    </lineage>
</organism>
<protein>
    <recommendedName>
        <fullName evidence="3">histidine kinase</fullName>
        <ecNumber evidence="3">2.7.13.3</ecNumber>
    </recommendedName>
</protein>
<proteinExistence type="predicted"/>
<evidence type="ECO:0000256" key="8">
    <source>
        <dbReference type="ARBA" id="ARBA00022777"/>
    </source>
</evidence>
<evidence type="ECO:0000256" key="4">
    <source>
        <dbReference type="ARBA" id="ARBA00022475"/>
    </source>
</evidence>
<dbReference type="InterPro" id="IPR050980">
    <property type="entry name" value="2C_sensor_his_kinase"/>
</dbReference>
<evidence type="ECO:0000256" key="3">
    <source>
        <dbReference type="ARBA" id="ARBA00012438"/>
    </source>
</evidence>
<dbReference type="Gene3D" id="3.30.565.10">
    <property type="entry name" value="Histidine kinase-like ATPase, C-terminal domain"/>
    <property type="match status" value="1"/>
</dbReference>
<dbReference type="Pfam" id="PF02518">
    <property type="entry name" value="HATPase_c"/>
    <property type="match status" value="1"/>
</dbReference>
<feature type="transmembrane region" description="Helical" evidence="10">
    <location>
        <begin position="21"/>
        <end position="46"/>
    </location>
</feature>
<dbReference type="PANTHER" id="PTHR44936:SF10">
    <property type="entry name" value="SENSOR PROTEIN RSTB"/>
    <property type="match status" value="1"/>
</dbReference>
<dbReference type="InterPro" id="IPR004358">
    <property type="entry name" value="Sig_transdc_His_kin-like_C"/>
</dbReference>
<keyword evidence="14" id="KW-1185">Reference proteome</keyword>
<dbReference type="PROSITE" id="PS50885">
    <property type="entry name" value="HAMP"/>
    <property type="match status" value="1"/>
</dbReference>
<evidence type="ECO:0000259" key="11">
    <source>
        <dbReference type="PROSITE" id="PS50109"/>
    </source>
</evidence>
<dbReference type="PROSITE" id="PS50109">
    <property type="entry name" value="HIS_KIN"/>
    <property type="match status" value="1"/>
</dbReference>
<comment type="caution">
    <text evidence="13">The sequence shown here is derived from an EMBL/GenBank/DDBJ whole genome shotgun (WGS) entry which is preliminary data.</text>
</comment>
<evidence type="ECO:0000256" key="5">
    <source>
        <dbReference type="ARBA" id="ARBA00022553"/>
    </source>
</evidence>
<reference evidence="13 14" key="1">
    <citation type="submission" date="2024-09" db="EMBL/GenBank/DDBJ databases">
        <authorList>
            <person name="Sun Q."/>
            <person name="Mori K."/>
        </authorList>
    </citation>
    <scope>NUCLEOTIDE SEQUENCE [LARGE SCALE GENOMIC DNA]</scope>
    <source>
        <strain evidence="13 14">CICC 11035S</strain>
    </source>
</reference>
<dbReference type="EMBL" id="JBHLTM010000036">
    <property type="protein sequence ID" value="MFC0685009.1"/>
    <property type="molecule type" value="Genomic_DNA"/>
</dbReference>
<gene>
    <name evidence="13" type="ORF">ACFFF8_10415</name>
</gene>
<dbReference type="EC" id="2.7.13.3" evidence="3"/>
<feature type="domain" description="HAMP" evidence="12">
    <location>
        <begin position="274"/>
        <end position="327"/>
    </location>
</feature>
<dbReference type="InterPro" id="IPR003594">
    <property type="entry name" value="HATPase_dom"/>
</dbReference>
<evidence type="ECO:0000313" key="14">
    <source>
        <dbReference type="Proteomes" id="UP001589858"/>
    </source>
</evidence>
<keyword evidence="6" id="KW-0808">Transferase</keyword>
<accession>A0ABV6S6Y7</accession>
<evidence type="ECO:0000256" key="10">
    <source>
        <dbReference type="SAM" id="Phobius"/>
    </source>
</evidence>
<dbReference type="CDD" id="cd00075">
    <property type="entry name" value="HATPase"/>
    <property type="match status" value="1"/>
</dbReference>
<dbReference type="GO" id="GO:0005524">
    <property type="term" value="F:ATP binding"/>
    <property type="evidence" value="ECO:0007669"/>
    <property type="project" value="UniProtKB-KW"/>
</dbReference>
<evidence type="ECO:0000256" key="1">
    <source>
        <dbReference type="ARBA" id="ARBA00000085"/>
    </source>
</evidence>
<dbReference type="InterPro" id="IPR003660">
    <property type="entry name" value="HAMP_dom"/>
</dbReference>
<dbReference type="SMART" id="SM00387">
    <property type="entry name" value="HATPase_c"/>
    <property type="match status" value="1"/>
</dbReference>
<keyword evidence="7" id="KW-0547">Nucleotide-binding</keyword>
<keyword evidence="10" id="KW-0812">Transmembrane</keyword>
<keyword evidence="8" id="KW-0418">Kinase</keyword>
<dbReference type="SUPFAM" id="SSF47384">
    <property type="entry name" value="Homodimeric domain of signal transducing histidine kinase"/>
    <property type="match status" value="1"/>
</dbReference>
<keyword evidence="9 13" id="KW-0067">ATP-binding</keyword>
<dbReference type="InterPro" id="IPR005467">
    <property type="entry name" value="His_kinase_dom"/>
</dbReference>
<keyword evidence="10" id="KW-0472">Membrane</keyword>
<evidence type="ECO:0000259" key="12">
    <source>
        <dbReference type="PROSITE" id="PS50885"/>
    </source>
</evidence>
<evidence type="ECO:0000256" key="7">
    <source>
        <dbReference type="ARBA" id="ARBA00022741"/>
    </source>
</evidence>
<evidence type="ECO:0000256" key="6">
    <source>
        <dbReference type="ARBA" id="ARBA00022679"/>
    </source>
</evidence>
<dbReference type="InterPro" id="IPR036097">
    <property type="entry name" value="HisK_dim/P_sf"/>
</dbReference>
<dbReference type="CDD" id="cd00082">
    <property type="entry name" value="HisKA"/>
    <property type="match status" value="1"/>
</dbReference>
<comment type="subcellular location">
    <subcellularLocation>
        <location evidence="2">Cell membrane</location>
        <topology evidence="2">Multi-pass membrane protein</topology>
    </subcellularLocation>
</comment>
<comment type="catalytic activity">
    <reaction evidence="1">
        <text>ATP + protein L-histidine = ADP + protein N-phospho-L-histidine.</text>
        <dbReference type="EC" id="2.7.13.3"/>
    </reaction>
</comment>
<dbReference type="Proteomes" id="UP001589858">
    <property type="component" value="Unassembled WGS sequence"/>
</dbReference>
<dbReference type="PRINTS" id="PR00344">
    <property type="entry name" value="BCTRLSENSOR"/>
</dbReference>
<dbReference type="SUPFAM" id="SSF55874">
    <property type="entry name" value="ATPase domain of HSP90 chaperone/DNA topoisomerase II/histidine kinase"/>
    <property type="match status" value="1"/>
</dbReference>
<keyword evidence="5" id="KW-0597">Phosphoprotein</keyword>
<dbReference type="SMART" id="SM00388">
    <property type="entry name" value="HisKA"/>
    <property type="match status" value="1"/>
</dbReference>
<dbReference type="Pfam" id="PF00672">
    <property type="entry name" value="HAMP"/>
    <property type="match status" value="1"/>
</dbReference>
<feature type="transmembrane region" description="Helical" evidence="10">
    <location>
        <begin position="254"/>
        <end position="277"/>
    </location>
</feature>
<dbReference type="RefSeq" id="WP_267221402.1">
    <property type="nucleotide sequence ID" value="NZ_JAPCWC010000010.1"/>
</dbReference>
<dbReference type="InterPro" id="IPR036890">
    <property type="entry name" value="HATPase_C_sf"/>
</dbReference>
<dbReference type="CDD" id="cd06225">
    <property type="entry name" value="HAMP"/>
    <property type="match status" value="1"/>
</dbReference>
<dbReference type="Pfam" id="PF00512">
    <property type="entry name" value="HisKA"/>
    <property type="match status" value="1"/>
</dbReference>
<evidence type="ECO:0000256" key="9">
    <source>
        <dbReference type="ARBA" id="ARBA00022840"/>
    </source>
</evidence>
<keyword evidence="4" id="KW-1003">Cell membrane</keyword>
<name>A0ABV6S6Y7_9SPHN</name>
<dbReference type="Gene3D" id="1.10.287.130">
    <property type="match status" value="1"/>
</dbReference>